<proteinExistence type="predicted"/>
<dbReference type="EMBL" id="MK801723">
    <property type="protein sequence ID" value="QDF17428.1"/>
    <property type="molecule type" value="Genomic_DNA"/>
</dbReference>
<dbReference type="RefSeq" id="YP_010674581.1">
    <property type="nucleotide sequence ID" value="NC_070994.1"/>
</dbReference>
<gene>
    <name evidence="1" type="primary">10</name>
    <name evidence="1" type="ORF">SEA_COEUR_10</name>
</gene>
<name>A0A4Y6EFC3_9CAUD</name>
<sequence>MAIRRPPLALGPGSLVFGAVGSQLDISCQVTAAKVTFDNDKEDDLPTLCGSTIVGEKSYTAQLEFSAAQDIEADGLIDWTWKNAGAEVPFSFIPKEGETAAVTGVVVVDPVEFGGDVKKRNISDAEWNIVGMPAFTPDSTADSTEYPPLED</sequence>
<protein>
    <submittedName>
        <fullName evidence="1">Major tail protein</fullName>
    </submittedName>
</protein>
<evidence type="ECO:0000313" key="2">
    <source>
        <dbReference type="Proteomes" id="UP000318668"/>
    </source>
</evidence>
<keyword evidence="2" id="KW-1185">Reference proteome</keyword>
<dbReference type="Proteomes" id="UP000318668">
    <property type="component" value="Segment"/>
</dbReference>
<accession>A0A4Y6EFC3</accession>
<organism evidence="1 2">
    <name type="scientific">Gordonia phage Coeur</name>
    <dbReference type="NCBI Taxonomy" id="2571246"/>
    <lineage>
        <taxon>Viruses</taxon>
        <taxon>Duplodnaviria</taxon>
        <taxon>Heunggongvirae</taxon>
        <taxon>Uroviricota</taxon>
        <taxon>Caudoviricetes</taxon>
        <taxon>Coeurvirus</taxon>
        <taxon>Coeurvirus coeur</taxon>
    </lineage>
</organism>
<dbReference type="KEGG" id="vg:77950895"/>
<evidence type="ECO:0000313" key="1">
    <source>
        <dbReference type="EMBL" id="QDF17428.1"/>
    </source>
</evidence>
<dbReference type="GeneID" id="77950895"/>
<reference evidence="1 2" key="1">
    <citation type="submission" date="2019-04" db="EMBL/GenBank/DDBJ databases">
        <authorList>
            <person name="Alwine J.A."/>
            <person name="Grubb S.R."/>
            <person name="Haszto C.S."/>
            <person name="Molleti L.S."/>
            <person name="Simms M.O."/>
            <person name="Butela K.A."/>
            <person name="Garlena R.A."/>
            <person name="Russell D.A."/>
            <person name="Pope W.H."/>
            <person name="Jacobs-Sera D."/>
            <person name="Hatfull G.F."/>
        </authorList>
    </citation>
    <scope>NUCLEOTIDE SEQUENCE [LARGE SCALE GENOMIC DNA]</scope>
</reference>